<dbReference type="EMBL" id="JBFOLK010000004">
    <property type="protein sequence ID" value="KAL2516648.1"/>
    <property type="molecule type" value="Genomic_DNA"/>
</dbReference>
<feature type="compositionally biased region" description="Low complexity" evidence="1">
    <location>
        <begin position="31"/>
        <end position="44"/>
    </location>
</feature>
<reference evidence="4" key="1">
    <citation type="submission" date="2024-07" db="EMBL/GenBank/DDBJ databases">
        <title>Two chromosome-level genome assemblies of Korean endemic species Abeliophyllum distichum and Forsythia ovata (Oleaceae).</title>
        <authorList>
            <person name="Jang H."/>
        </authorList>
    </citation>
    <scope>NUCLEOTIDE SEQUENCE [LARGE SCALE GENOMIC DNA]</scope>
</reference>
<evidence type="ECO:0000256" key="1">
    <source>
        <dbReference type="SAM" id="MobiDB-lite"/>
    </source>
</evidence>
<protein>
    <submittedName>
        <fullName evidence="3">Uncharacterized protein</fullName>
    </submittedName>
</protein>
<feature type="compositionally biased region" description="Polar residues" evidence="1">
    <location>
        <begin position="296"/>
        <end position="309"/>
    </location>
</feature>
<dbReference type="PANTHER" id="PTHR36804">
    <property type="entry name" value="OSJNBA0013K16.11 PROTEIN"/>
    <property type="match status" value="1"/>
</dbReference>
<keyword evidence="4" id="KW-1185">Reference proteome</keyword>
<dbReference type="Proteomes" id="UP001604336">
    <property type="component" value="Unassembled WGS sequence"/>
</dbReference>
<keyword evidence="2" id="KW-0812">Transmembrane</keyword>
<feature type="transmembrane region" description="Helical" evidence="2">
    <location>
        <begin position="182"/>
        <end position="206"/>
    </location>
</feature>
<keyword evidence="2" id="KW-1133">Transmembrane helix</keyword>
<dbReference type="PANTHER" id="PTHR36804:SF1">
    <property type="entry name" value="OS04G0585600 PROTEIN"/>
    <property type="match status" value="1"/>
</dbReference>
<proteinExistence type="predicted"/>
<feature type="transmembrane region" description="Helical" evidence="2">
    <location>
        <begin position="142"/>
        <end position="162"/>
    </location>
</feature>
<organism evidence="3 4">
    <name type="scientific">Abeliophyllum distichum</name>
    <dbReference type="NCBI Taxonomy" id="126358"/>
    <lineage>
        <taxon>Eukaryota</taxon>
        <taxon>Viridiplantae</taxon>
        <taxon>Streptophyta</taxon>
        <taxon>Embryophyta</taxon>
        <taxon>Tracheophyta</taxon>
        <taxon>Spermatophyta</taxon>
        <taxon>Magnoliopsida</taxon>
        <taxon>eudicotyledons</taxon>
        <taxon>Gunneridae</taxon>
        <taxon>Pentapetalae</taxon>
        <taxon>asterids</taxon>
        <taxon>lamiids</taxon>
        <taxon>Lamiales</taxon>
        <taxon>Oleaceae</taxon>
        <taxon>Forsythieae</taxon>
        <taxon>Abeliophyllum</taxon>
    </lineage>
</organism>
<evidence type="ECO:0000313" key="4">
    <source>
        <dbReference type="Proteomes" id="UP001604336"/>
    </source>
</evidence>
<comment type="caution">
    <text evidence="3">The sequence shown here is derived from an EMBL/GenBank/DDBJ whole genome shotgun (WGS) entry which is preliminary data.</text>
</comment>
<name>A0ABD1TVT6_9LAMI</name>
<dbReference type="AlphaFoldDB" id="A0ABD1TVT6"/>
<evidence type="ECO:0000256" key="2">
    <source>
        <dbReference type="SAM" id="Phobius"/>
    </source>
</evidence>
<feature type="region of interest" description="Disordered" evidence="1">
    <location>
        <begin position="294"/>
        <end position="336"/>
    </location>
</feature>
<feature type="compositionally biased region" description="Basic and acidic residues" evidence="1">
    <location>
        <begin position="317"/>
        <end position="336"/>
    </location>
</feature>
<accession>A0ABD1TVT6</accession>
<feature type="region of interest" description="Disordered" evidence="1">
    <location>
        <begin position="26"/>
        <end position="48"/>
    </location>
</feature>
<keyword evidence="2" id="KW-0472">Membrane</keyword>
<evidence type="ECO:0000313" key="3">
    <source>
        <dbReference type="EMBL" id="KAL2516648.1"/>
    </source>
</evidence>
<gene>
    <name evidence="3" type="ORF">Adt_12895</name>
</gene>
<sequence>MAQIAQCSNPEIFAVLAQKAASMAKAESSRESVAASEIGSNPDPNFEDDNEDDCLGIFNKAPFPKRGSQPKLPFPRRTLDAISHFLQLQSMVPLSLTSPSAASLSLTRPDFIPTLKPIYSRYNQLKKLNQRRARNGKCRAELSADAPVAIAIGACILSSWILPATPLPEDNEGDSLIDSADARFAVMGIIGLIPYFNWMSWVFAWMDTGKRRYAVYAIVYLAPYLRSNFSLSPEESWLPIGSILLCIIHIQLEASIKNGDLQGFQIFNEVVQHLWSIKEKKNKKIYDEGKARDYQNLPSAQEQSRNEIQNWGLPRKPAQDPEHLNQDGETNGESKD</sequence>